<organism evidence="3 4">
    <name type="scientific">Clohesyomyces aquaticus</name>
    <dbReference type="NCBI Taxonomy" id="1231657"/>
    <lineage>
        <taxon>Eukaryota</taxon>
        <taxon>Fungi</taxon>
        <taxon>Dikarya</taxon>
        <taxon>Ascomycota</taxon>
        <taxon>Pezizomycotina</taxon>
        <taxon>Dothideomycetes</taxon>
        <taxon>Pleosporomycetidae</taxon>
        <taxon>Pleosporales</taxon>
        <taxon>Lindgomycetaceae</taxon>
        <taxon>Clohesyomyces</taxon>
    </lineage>
</organism>
<dbReference type="AlphaFoldDB" id="A0A1Y1ZBA8"/>
<evidence type="ECO:0000313" key="3">
    <source>
        <dbReference type="EMBL" id="ORY07257.1"/>
    </source>
</evidence>
<keyword evidence="1" id="KW-0547">Nucleotide-binding</keyword>
<dbReference type="SUPFAM" id="SSF53067">
    <property type="entry name" value="Actin-like ATPase domain"/>
    <property type="match status" value="2"/>
</dbReference>
<evidence type="ECO:0008006" key="5">
    <source>
        <dbReference type="Google" id="ProtNLM"/>
    </source>
</evidence>
<dbReference type="Proteomes" id="UP000193144">
    <property type="component" value="Unassembled WGS sequence"/>
</dbReference>
<protein>
    <recommendedName>
        <fullName evidence="5">Actin-like ATPase domain-containing protein</fullName>
    </recommendedName>
</protein>
<evidence type="ECO:0000313" key="4">
    <source>
        <dbReference type="Proteomes" id="UP000193144"/>
    </source>
</evidence>
<dbReference type="Pfam" id="PF00012">
    <property type="entry name" value="HSP70"/>
    <property type="match status" value="1"/>
</dbReference>
<dbReference type="InterPro" id="IPR043129">
    <property type="entry name" value="ATPase_NBD"/>
</dbReference>
<dbReference type="EMBL" id="MCFA01000110">
    <property type="protein sequence ID" value="ORY07257.1"/>
    <property type="molecule type" value="Genomic_DNA"/>
</dbReference>
<proteinExistence type="predicted"/>
<keyword evidence="2" id="KW-0067">ATP-binding</keyword>
<dbReference type="PRINTS" id="PR00301">
    <property type="entry name" value="HEATSHOCK70"/>
</dbReference>
<dbReference type="PANTHER" id="PTHR14187">
    <property type="entry name" value="ALPHA KINASE/ELONGATION FACTOR 2 KINASE"/>
    <property type="match status" value="1"/>
</dbReference>
<gene>
    <name evidence="3" type="ORF">BCR34DRAFT_603919</name>
</gene>
<dbReference type="STRING" id="1231657.A0A1Y1ZBA8"/>
<dbReference type="InterPro" id="IPR013126">
    <property type="entry name" value="Hsp_70_fam"/>
</dbReference>
<evidence type="ECO:0000256" key="2">
    <source>
        <dbReference type="ARBA" id="ARBA00022840"/>
    </source>
</evidence>
<sequence>MPFSSRNTRSSGTASAHKLIVGVDFGTTYSGVSYVTTNKTARDVVVIMNWPGPARPWATSPKTPSRIAYADENTEVNSNMVGFQVTAKMKSYTWFKLRLDRGATTVYDDPGLHLSEGEGVMKLPPMKNATQVCGEYLKELYDFTMALLDQRSDADVLRITPIEFWFTVPAIWSDAAKASTKRAAEFAGFGSRTGDQINFISEPEAAAIATLNSVTYGGSEMQISPGDGVLICDCGGGTVDITTYLVRAIQPLDFEELLIGEGGKCGSTYIDRLFLQWVTATFGAAFTSLPFEKRGPGSQFMNQFENHKRDFGLQHNSTAPFEVELVLEGVTSPHYNAEEGKIKFTSADLERWFRPVVQKILALLQEQMNQVQMQSGRSINKILLVGGFGDSRYLLESVRRWSRAHGGARVISPDDAQAAIVKGAAMRGLSGNTIKSRRCRRNYGFQLDLPYNASLDDPRHKYDNKFNGKPYSRGTMVWQIKRGQKIDENTFLCQTVRKPWYKHETRVFKLPFYSCNGDNPPRREEHPRVQKIGEVVVDLTHANLNKFKSRWKFREDHRIFNLEYELQIMLGQREGVLEVRAKNGNEMFGKAYIEYETE</sequence>
<dbReference type="Gene3D" id="3.90.640.10">
    <property type="entry name" value="Actin, Chain A, domain 4"/>
    <property type="match status" value="1"/>
</dbReference>
<dbReference type="PANTHER" id="PTHR14187:SF81">
    <property type="entry name" value="HSP70 FAMILY PROTEIN (AFU_ORTHOLOGUE AFUA_4G14040)"/>
    <property type="match status" value="1"/>
</dbReference>
<dbReference type="CDD" id="cd10170">
    <property type="entry name" value="ASKHA_NBD_HSP70"/>
    <property type="match status" value="1"/>
</dbReference>
<accession>A0A1Y1ZBA8</accession>
<reference evidence="3 4" key="1">
    <citation type="submission" date="2016-07" db="EMBL/GenBank/DDBJ databases">
        <title>Pervasive Adenine N6-methylation of Active Genes in Fungi.</title>
        <authorList>
            <consortium name="DOE Joint Genome Institute"/>
            <person name="Mondo S.J."/>
            <person name="Dannebaum R.O."/>
            <person name="Kuo R.C."/>
            <person name="Labutti K."/>
            <person name="Haridas S."/>
            <person name="Kuo A."/>
            <person name="Salamov A."/>
            <person name="Ahrendt S.R."/>
            <person name="Lipzen A."/>
            <person name="Sullivan W."/>
            <person name="Andreopoulos W.B."/>
            <person name="Clum A."/>
            <person name="Lindquist E."/>
            <person name="Daum C."/>
            <person name="Ramamoorthy G.K."/>
            <person name="Gryganskyi A."/>
            <person name="Culley D."/>
            <person name="Magnuson J.K."/>
            <person name="James T.Y."/>
            <person name="O'Malley M.A."/>
            <person name="Stajich J.E."/>
            <person name="Spatafora J.W."/>
            <person name="Visel A."/>
            <person name="Grigoriev I.V."/>
        </authorList>
    </citation>
    <scope>NUCLEOTIDE SEQUENCE [LARGE SCALE GENOMIC DNA]</scope>
    <source>
        <strain evidence="3 4">CBS 115471</strain>
    </source>
</reference>
<dbReference type="GO" id="GO:0005524">
    <property type="term" value="F:ATP binding"/>
    <property type="evidence" value="ECO:0007669"/>
    <property type="project" value="UniProtKB-KW"/>
</dbReference>
<dbReference type="Gene3D" id="3.30.420.40">
    <property type="match status" value="2"/>
</dbReference>
<keyword evidence="4" id="KW-1185">Reference proteome</keyword>
<comment type="caution">
    <text evidence="3">The sequence shown here is derived from an EMBL/GenBank/DDBJ whole genome shotgun (WGS) entry which is preliminary data.</text>
</comment>
<evidence type="ECO:0000256" key="1">
    <source>
        <dbReference type="ARBA" id="ARBA00022741"/>
    </source>
</evidence>
<dbReference type="OrthoDB" id="2963168at2759"/>
<name>A0A1Y1ZBA8_9PLEO</name>
<dbReference type="GO" id="GO:0140662">
    <property type="term" value="F:ATP-dependent protein folding chaperone"/>
    <property type="evidence" value="ECO:0007669"/>
    <property type="project" value="InterPro"/>
</dbReference>